<evidence type="ECO:0000313" key="1">
    <source>
        <dbReference type="EMBL" id="JAH95102.1"/>
    </source>
</evidence>
<reference evidence="1" key="1">
    <citation type="submission" date="2014-11" db="EMBL/GenBank/DDBJ databases">
        <authorList>
            <person name="Amaro Gonzalez C."/>
        </authorList>
    </citation>
    <scope>NUCLEOTIDE SEQUENCE</scope>
</reference>
<name>A0A0E9WX83_ANGAN</name>
<reference evidence="1" key="2">
    <citation type="journal article" date="2015" name="Fish Shellfish Immunol.">
        <title>Early steps in the European eel (Anguilla anguilla)-Vibrio vulnificus interaction in the gills: Role of the RtxA13 toxin.</title>
        <authorList>
            <person name="Callol A."/>
            <person name="Pajuelo D."/>
            <person name="Ebbesson L."/>
            <person name="Teles M."/>
            <person name="MacKenzie S."/>
            <person name="Amaro C."/>
        </authorList>
    </citation>
    <scope>NUCLEOTIDE SEQUENCE</scope>
</reference>
<accession>A0A0E9WX83</accession>
<organism evidence="1">
    <name type="scientific">Anguilla anguilla</name>
    <name type="common">European freshwater eel</name>
    <name type="synonym">Muraena anguilla</name>
    <dbReference type="NCBI Taxonomy" id="7936"/>
    <lineage>
        <taxon>Eukaryota</taxon>
        <taxon>Metazoa</taxon>
        <taxon>Chordata</taxon>
        <taxon>Craniata</taxon>
        <taxon>Vertebrata</taxon>
        <taxon>Euteleostomi</taxon>
        <taxon>Actinopterygii</taxon>
        <taxon>Neopterygii</taxon>
        <taxon>Teleostei</taxon>
        <taxon>Anguilliformes</taxon>
        <taxon>Anguillidae</taxon>
        <taxon>Anguilla</taxon>
    </lineage>
</organism>
<dbReference type="AlphaFoldDB" id="A0A0E9WX83"/>
<proteinExistence type="predicted"/>
<dbReference type="EMBL" id="GBXM01013475">
    <property type="protein sequence ID" value="JAH95102.1"/>
    <property type="molecule type" value="Transcribed_RNA"/>
</dbReference>
<protein>
    <submittedName>
        <fullName evidence="1">Uncharacterized protein</fullName>
    </submittedName>
</protein>
<sequence>MLFQQNLQCNRFGSQCFGVTLVMTHKRRKCHQARRYSTVQRRWGINWNLCFLRSISSKGFRGSNSCNKSNGDHIWVVQSPCVMCALPWAAPEIMFVHCRCQ</sequence>